<dbReference type="EMBL" id="LS974202">
    <property type="protein sequence ID" value="SSC11889.1"/>
    <property type="molecule type" value="Genomic_DNA"/>
</dbReference>
<feature type="transmembrane region" description="Helical" evidence="6">
    <location>
        <begin position="254"/>
        <end position="271"/>
    </location>
</feature>
<dbReference type="KEGG" id="minf:MESINF_0440"/>
<dbReference type="Proteomes" id="UP000250796">
    <property type="component" value="Chromosome MESINF"/>
</dbReference>
<dbReference type="AlphaFoldDB" id="A0A7Z7LDJ1"/>
<accession>A0A7Z7LDJ1</accession>
<keyword evidence="5 6" id="KW-0472">Membrane</keyword>
<dbReference type="RefSeq" id="WP_169698323.1">
    <property type="nucleotide sequence ID" value="NZ_LS974202.1"/>
</dbReference>
<reference evidence="7 8" key="1">
    <citation type="submission" date="2017-01" db="EMBL/GenBank/DDBJ databases">
        <authorList>
            <person name="Erauso G."/>
        </authorList>
    </citation>
    <scope>NUCLEOTIDE SEQUENCE [LARGE SCALE GENOMIC DNA]</scope>
    <source>
        <strain evidence="7">MESINF1</strain>
    </source>
</reference>
<evidence type="ECO:0000313" key="7">
    <source>
        <dbReference type="EMBL" id="SSC11889.1"/>
    </source>
</evidence>
<sequence>MILTFLPAVFFGWALGRNDAANIYGTTVTNGLLNYRFAAITASFSIIAGAMIGGRNGLETLASLSSQTLVTAAIVSAAAGLSVIILNQFGLPVSSSQAVVGAIMGIGLLNGNIDWFVVMKIFICWITTPLGAALLGYVLYGIVARFFRRIRSIVVQDITLKVLAILIGILGSFALGANNVANITGTFVGSISVDEAALIGGLSIAAGAIIFSKKVMYTVGKRIVSLEAFSSVVAILAQSLTVLIYAYIGVPVSVSQAIVGAVVGVGLARGSRNFDGRLIRRILLGWLQTPLIAGCVSAAVFAIFNFFGLN</sequence>
<dbReference type="PANTHER" id="PTHR11101">
    <property type="entry name" value="PHOSPHATE TRANSPORTER"/>
    <property type="match status" value="1"/>
</dbReference>
<feature type="transmembrane region" description="Helical" evidence="6">
    <location>
        <begin position="223"/>
        <end position="248"/>
    </location>
</feature>
<dbReference type="GO" id="GO:0035435">
    <property type="term" value="P:phosphate ion transmembrane transport"/>
    <property type="evidence" value="ECO:0007669"/>
    <property type="project" value="TreeGrafter"/>
</dbReference>
<name>A0A7Z7LDJ1_9BACT</name>
<comment type="subcellular location">
    <subcellularLocation>
        <location evidence="1">Membrane</location>
        <topology evidence="1">Multi-pass membrane protein</topology>
    </subcellularLocation>
</comment>
<dbReference type="PANTHER" id="PTHR11101:SF80">
    <property type="entry name" value="PHOSPHATE TRANSPORTER"/>
    <property type="match status" value="1"/>
</dbReference>
<keyword evidence="2" id="KW-0813">Transport</keyword>
<proteinExistence type="predicted"/>
<dbReference type="Pfam" id="PF01384">
    <property type="entry name" value="PHO4"/>
    <property type="match status" value="1"/>
</dbReference>
<feature type="transmembrane region" description="Helical" evidence="6">
    <location>
        <begin position="187"/>
        <end position="211"/>
    </location>
</feature>
<keyword evidence="8" id="KW-1185">Reference proteome</keyword>
<keyword evidence="3 6" id="KW-0812">Transmembrane</keyword>
<evidence type="ECO:0000256" key="1">
    <source>
        <dbReference type="ARBA" id="ARBA00004141"/>
    </source>
</evidence>
<feature type="transmembrane region" description="Helical" evidence="6">
    <location>
        <begin position="64"/>
        <end position="86"/>
    </location>
</feature>
<dbReference type="GO" id="GO:0005315">
    <property type="term" value="F:phosphate transmembrane transporter activity"/>
    <property type="evidence" value="ECO:0007669"/>
    <property type="project" value="InterPro"/>
</dbReference>
<evidence type="ECO:0000313" key="8">
    <source>
        <dbReference type="Proteomes" id="UP000250796"/>
    </source>
</evidence>
<keyword evidence="4 6" id="KW-1133">Transmembrane helix</keyword>
<organism evidence="7 8">
    <name type="scientific">Mesotoga infera</name>
    <dbReference type="NCBI Taxonomy" id="1236046"/>
    <lineage>
        <taxon>Bacteria</taxon>
        <taxon>Thermotogati</taxon>
        <taxon>Thermotogota</taxon>
        <taxon>Thermotogae</taxon>
        <taxon>Kosmotogales</taxon>
        <taxon>Kosmotogaceae</taxon>
        <taxon>Mesotoga</taxon>
    </lineage>
</organism>
<feature type="transmembrane region" description="Helical" evidence="6">
    <location>
        <begin position="115"/>
        <end position="140"/>
    </location>
</feature>
<evidence type="ECO:0000256" key="3">
    <source>
        <dbReference type="ARBA" id="ARBA00022692"/>
    </source>
</evidence>
<dbReference type="InterPro" id="IPR001204">
    <property type="entry name" value="Phos_transporter"/>
</dbReference>
<feature type="transmembrane region" description="Helical" evidence="6">
    <location>
        <begin position="160"/>
        <end position="181"/>
    </location>
</feature>
<evidence type="ECO:0000256" key="2">
    <source>
        <dbReference type="ARBA" id="ARBA00022448"/>
    </source>
</evidence>
<evidence type="ECO:0000256" key="6">
    <source>
        <dbReference type="SAM" id="Phobius"/>
    </source>
</evidence>
<dbReference type="GO" id="GO:0016020">
    <property type="term" value="C:membrane"/>
    <property type="evidence" value="ECO:0007669"/>
    <property type="project" value="UniProtKB-SubCell"/>
</dbReference>
<feature type="transmembrane region" description="Helical" evidence="6">
    <location>
        <begin position="32"/>
        <end position="52"/>
    </location>
</feature>
<feature type="transmembrane region" description="Helical" evidence="6">
    <location>
        <begin position="283"/>
        <end position="307"/>
    </location>
</feature>
<gene>
    <name evidence="7" type="ORF">MESINF_0440</name>
</gene>
<evidence type="ECO:0000256" key="5">
    <source>
        <dbReference type="ARBA" id="ARBA00023136"/>
    </source>
</evidence>
<evidence type="ECO:0000256" key="4">
    <source>
        <dbReference type="ARBA" id="ARBA00022989"/>
    </source>
</evidence>
<protein>
    <submittedName>
        <fullName evidence="7">Phosphate transporter</fullName>
    </submittedName>
</protein>